<organism evidence="1">
    <name type="scientific">Arundo donax</name>
    <name type="common">Giant reed</name>
    <name type="synonym">Donax arundinaceus</name>
    <dbReference type="NCBI Taxonomy" id="35708"/>
    <lineage>
        <taxon>Eukaryota</taxon>
        <taxon>Viridiplantae</taxon>
        <taxon>Streptophyta</taxon>
        <taxon>Embryophyta</taxon>
        <taxon>Tracheophyta</taxon>
        <taxon>Spermatophyta</taxon>
        <taxon>Magnoliopsida</taxon>
        <taxon>Liliopsida</taxon>
        <taxon>Poales</taxon>
        <taxon>Poaceae</taxon>
        <taxon>PACMAD clade</taxon>
        <taxon>Arundinoideae</taxon>
        <taxon>Arundineae</taxon>
        <taxon>Arundo</taxon>
    </lineage>
</organism>
<proteinExistence type="predicted"/>
<evidence type="ECO:0000313" key="1">
    <source>
        <dbReference type="EMBL" id="JAE30887.1"/>
    </source>
</evidence>
<accession>A0A0A9H294</accession>
<reference evidence="1" key="2">
    <citation type="journal article" date="2015" name="Data Brief">
        <title>Shoot transcriptome of the giant reed, Arundo donax.</title>
        <authorList>
            <person name="Barrero R.A."/>
            <person name="Guerrero F.D."/>
            <person name="Moolhuijzen P."/>
            <person name="Goolsby J.A."/>
            <person name="Tidwell J."/>
            <person name="Bellgard S.E."/>
            <person name="Bellgard M.I."/>
        </authorList>
    </citation>
    <scope>NUCLEOTIDE SEQUENCE</scope>
    <source>
        <tissue evidence="1">Shoot tissue taken approximately 20 cm above the soil surface</tissue>
    </source>
</reference>
<dbReference type="EMBL" id="GBRH01167009">
    <property type="protein sequence ID" value="JAE30887.1"/>
    <property type="molecule type" value="Transcribed_RNA"/>
</dbReference>
<reference evidence="1" key="1">
    <citation type="submission" date="2014-09" db="EMBL/GenBank/DDBJ databases">
        <authorList>
            <person name="Magalhaes I.L.F."/>
            <person name="Oliveira U."/>
            <person name="Santos F.R."/>
            <person name="Vidigal T.H.D.A."/>
            <person name="Brescovit A.D."/>
            <person name="Santos A.J."/>
        </authorList>
    </citation>
    <scope>NUCLEOTIDE SEQUENCE</scope>
    <source>
        <tissue evidence="1">Shoot tissue taken approximately 20 cm above the soil surface</tissue>
    </source>
</reference>
<name>A0A0A9H294_ARUDO</name>
<dbReference type="AlphaFoldDB" id="A0A0A9H294"/>
<protein>
    <submittedName>
        <fullName evidence="1">Uncharacterized protein</fullName>
    </submittedName>
</protein>
<sequence length="16" mass="1765">MLFLGFSLAPSLGILW</sequence>